<comment type="caution">
    <text evidence="5">The sequence shown here is derived from an EMBL/GenBank/DDBJ whole genome shotgun (WGS) entry which is preliminary data.</text>
</comment>
<evidence type="ECO:0008006" key="7">
    <source>
        <dbReference type="Google" id="ProtNLM"/>
    </source>
</evidence>
<keyword evidence="6" id="KW-1185">Reference proteome</keyword>
<dbReference type="PANTHER" id="PTHR45586">
    <property type="entry name" value="TPR REPEAT-CONTAINING PROTEIN PA4667"/>
    <property type="match status" value="1"/>
</dbReference>
<keyword evidence="1" id="KW-0677">Repeat</keyword>
<dbReference type="SUPFAM" id="SSF48452">
    <property type="entry name" value="TPR-like"/>
    <property type="match status" value="3"/>
</dbReference>
<dbReference type="EMBL" id="BMDW01000001">
    <property type="protein sequence ID" value="GGA35303.1"/>
    <property type="molecule type" value="Genomic_DNA"/>
</dbReference>
<feature type="repeat" description="TPR" evidence="3">
    <location>
        <begin position="171"/>
        <end position="204"/>
    </location>
</feature>
<evidence type="ECO:0000256" key="2">
    <source>
        <dbReference type="ARBA" id="ARBA00022803"/>
    </source>
</evidence>
<dbReference type="RefSeq" id="WP_188444914.1">
    <property type="nucleotide sequence ID" value="NZ_BMDW01000001.1"/>
</dbReference>
<dbReference type="PROSITE" id="PS50005">
    <property type="entry name" value="TPR"/>
    <property type="match status" value="1"/>
</dbReference>
<reference evidence="6" key="1">
    <citation type="journal article" date="2019" name="Int. J. Syst. Evol. Microbiol.">
        <title>The Global Catalogue of Microorganisms (GCM) 10K type strain sequencing project: providing services to taxonomists for standard genome sequencing and annotation.</title>
        <authorList>
            <consortium name="The Broad Institute Genomics Platform"/>
            <consortium name="The Broad Institute Genome Sequencing Center for Infectious Disease"/>
            <person name="Wu L."/>
            <person name="Ma J."/>
        </authorList>
    </citation>
    <scope>NUCLEOTIDE SEQUENCE [LARGE SCALE GENOMIC DNA]</scope>
    <source>
        <strain evidence="6">CGMCC 1.10106</strain>
    </source>
</reference>
<dbReference type="Pfam" id="PF13432">
    <property type="entry name" value="TPR_16"/>
    <property type="match status" value="5"/>
</dbReference>
<name>A0ABQ1G2F0_9SPHN</name>
<keyword evidence="2 3" id="KW-0802">TPR repeat</keyword>
<accession>A0ABQ1G2F0</accession>
<organism evidence="5 6">
    <name type="scientific">Sphingomonas psychrolutea</name>
    <dbReference type="NCBI Taxonomy" id="1259676"/>
    <lineage>
        <taxon>Bacteria</taxon>
        <taxon>Pseudomonadati</taxon>
        <taxon>Pseudomonadota</taxon>
        <taxon>Alphaproteobacteria</taxon>
        <taxon>Sphingomonadales</taxon>
        <taxon>Sphingomonadaceae</taxon>
        <taxon>Sphingomonas</taxon>
    </lineage>
</organism>
<feature type="chain" id="PRO_5047051413" description="Tetratricopeptide repeat protein" evidence="4">
    <location>
        <begin position="31"/>
        <end position="682"/>
    </location>
</feature>
<gene>
    <name evidence="5" type="ORF">GCM10011395_02100</name>
</gene>
<evidence type="ECO:0000256" key="4">
    <source>
        <dbReference type="SAM" id="SignalP"/>
    </source>
</evidence>
<protein>
    <recommendedName>
        <fullName evidence="7">Tetratricopeptide repeat protein</fullName>
    </recommendedName>
</protein>
<dbReference type="Gene3D" id="1.25.40.10">
    <property type="entry name" value="Tetratricopeptide repeat domain"/>
    <property type="match status" value="5"/>
</dbReference>
<proteinExistence type="predicted"/>
<dbReference type="InterPro" id="IPR019734">
    <property type="entry name" value="TPR_rpt"/>
</dbReference>
<dbReference type="InterPro" id="IPR011990">
    <property type="entry name" value="TPR-like_helical_dom_sf"/>
</dbReference>
<dbReference type="Proteomes" id="UP000618591">
    <property type="component" value="Unassembled WGS sequence"/>
</dbReference>
<evidence type="ECO:0000256" key="3">
    <source>
        <dbReference type="PROSITE-ProRule" id="PRU00339"/>
    </source>
</evidence>
<dbReference type="Pfam" id="PF14559">
    <property type="entry name" value="TPR_19"/>
    <property type="match status" value="1"/>
</dbReference>
<evidence type="ECO:0000256" key="1">
    <source>
        <dbReference type="ARBA" id="ARBA00022737"/>
    </source>
</evidence>
<evidence type="ECO:0000313" key="5">
    <source>
        <dbReference type="EMBL" id="GGA35303.1"/>
    </source>
</evidence>
<dbReference type="PANTHER" id="PTHR45586:SF1">
    <property type="entry name" value="LIPOPOLYSACCHARIDE ASSEMBLY PROTEIN B"/>
    <property type="match status" value="1"/>
</dbReference>
<feature type="signal peptide" evidence="4">
    <location>
        <begin position="1"/>
        <end position="30"/>
    </location>
</feature>
<sequence>MRNRHLSIALGGLAAATSATLLAFATTAPAKADAATARTELAQSVSTLKAGNYSAARSHAQAAIKADPGWGLAHAMLARSFLALGDGVAAEGELDRARDVGFDPARAHQLYAHAWLLQGDAQRAFDESIKASPRYTGYAIRIGAQALAAQGNVARAQEALNALIADAPNDSFALSDLARIKYRAGDMAGAIGAAQHAIDLDPNNVEALTLRGELVRSQYGLVAALPWFENALAHDAYYHPALIDYAATLGDVGRYADMLDATRKALAARPGSPQALYLQAVLAARAGNDDLARSLLERTKGQLGGTPGALLLAGTLAYKAGAYQQAIDNWRALVGQQPTNIVARRLLGAALLRAGDPRGSLDVLRAVALRPDADSYTLSLVARAFEQSGERDWAAKYLDRSAMPEIVGSTPFGSDTGLPALSEAAANAPDEPVVQLGLIRGLIDAGDTAAALSRAQALVKLTPGAPPAHIAVGDTLMAMNRYGDAADAYRRAADIRFDEPTMLRATDALDRAGRRAEAANVLALFLSQNPQNVAAQRLTAHWQIAGGAWDAAIETLESLRQRIGNRDAALLAELSYAYTGDGDGDAGLVYGKAAYALAPMNPAASDAYGWALYAQGKSEPALQLLEKAASIAPDHAALRWHLGQAYADLDRKTEAATQIRAALADPNFGDRAAALAALKVLG</sequence>
<keyword evidence="4" id="KW-0732">Signal</keyword>
<evidence type="ECO:0000313" key="6">
    <source>
        <dbReference type="Proteomes" id="UP000618591"/>
    </source>
</evidence>
<dbReference type="SMART" id="SM00028">
    <property type="entry name" value="TPR"/>
    <property type="match status" value="9"/>
</dbReference>
<dbReference type="InterPro" id="IPR051012">
    <property type="entry name" value="CellSynth/LPSAsmb/PSIAsmb"/>
</dbReference>